<dbReference type="InterPro" id="IPR000639">
    <property type="entry name" value="Epox_hydrolase-like"/>
</dbReference>
<dbReference type="Pfam" id="PF00561">
    <property type="entry name" value="Abhydrolase_1"/>
    <property type="match status" value="1"/>
</dbReference>
<organism evidence="2 3">
    <name type="scientific">Pseudonocardia xishanensis</name>
    <dbReference type="NCBI Taxonomy" id="630995"/>
    <lineage>
        <taxon>Bacteria</taxon>
        <taxon>Bacillati</taxon>
        <taxon>Actinomycetota</taxon>
        <taxon>Actinomycetes</taxon>
        <taxon>Pseudonocardiales</taxon>
        <taxon>Pseudonocardiaceae</taxon>
        <taxon>Pseudonocardia</taxon>
    </lineage>
</organism>
<feature type="domain" description="AB hydrolase-1" evidence="1">
    <location>
        <begin position="21"/>
        <end position="130"/>
    </location>
</feature>
<protein>
    <recommendedName>
        <fullName evidence="1">AB hydrolase-1 domain-containing protein</fullName>
    </recommendedName>
</protein>
<dbReference type="PANTHER" id="PTHR43798:SF33">
    <property type="entry name" value="HYDROLASE, PUTATIVE (AFU_ORTHOLOGUE AFUA_2G14860)-RELATED"/>
    <property type="match status" value="1"/>
</dbReference>
<name>A0ABP8RPV0_9PSEU</name>
<evidence type="ECO:0000259" key="1">
    <source>
        <dbReference type="Pfam" id="PF00561"/>
    </source>
</evidence>
<dbReference type="EMBL" id="BAABGT010000029">
    <property type="protein sequence ID" value="GAA4544057.1"/>
    <property type="molecule type" value="Genomic_DNA"/>
</dbReference>
<keyword evidence="3" id="KW-1185">Reference proteome</keyword>
<dbReference type="PANTHER" id="PTHR43798">
    <property type="entry name" value="MONOACYLGLYCEROL LIPASE"/>
    <property type="match status" value="1"/>
</dbReference>
<comment type="caution">
    <text evidence="2">The sequence shown here is derived from an EMBL/GenBank/DDBJ whole genome shotgun (WGS) entry which is preliminary data.</text>
</comment>
<dbReference type="PRINTS" id="PR00412">
    <property type="entry name" value="EPOXHYDRLASE"/>
</dbReference>
<dbReference type="InterPro" id="IPR050266">
    <property type="entry name" value="AB_hydrolase_sf"/>
</dbReference>
<dbReference type="InterPro" id="IPR000073">
    <property type="entry name" value="AB_hydrolase_1"/>
</dbReference>
<accession>A0ABP8RPV0</accession>
<evidence type="ECO:0000313" key="3">
    <source>
        <dbReference type="Proteomes" id="UP001501598"/>
    </source>
</evidence>
<dbReference type="PRINTS" id="PR00111">
    <property type="entry name" value="ABHYDROLASE"/>
</dbReference>
<gene>
    <name evidence="2" type="ORF">GCM10023175_21590</name>
</gene>
<dbReference type="Proteomes" id="UP001501598">
    <property type="component" value="Unassembled WGS sequence"/>
</dbReference>
<dbReference type="Gene3D" id="3.40.50.1820">
    <property type="entry name" value="alpha/beta hydrolase"/>
    <property type="match status" value="1"/>
</dbReference>
<dbReference type="SUPFAM" id="SSF53474">
    <property type="entry name" value="alpha/beta-Hydrolases"/>
    <property type="match status" value="1"/>
</dbReference>
<reference evidence="3" key="1">
    <citation type="journal article" date="2019" name="Int. J. Syst. Evol. Microbiol.">
        <title>The Global Catalogue of Microorganisms (GCM) 10K type strain sequencing project: providing services to taxonomists for standard genome sequencing and annotation.</title>
        <authorList>
            <consortium name="The Broad Institute Genomics Platform"/>
            <consortium name="The Broad Institute Genome Sequencing Center for Infectious Disease"/>
            <person name="Wu L."/>
            <person name="Ma J."/>
        </authorList>
    </citation>
    <scope>NUCLEOTIDE SEQUENCE [LARGE SCALE GENOMIC DNA]</scope>
    <source>
        <strain evidence="3">JCM 17906</strain>
    </source>
</reference>
<dbReference type="InterPro" id="IPR029058">
    <property type="entry name" value="AB_hydrolase_fold"/>
</dbReference>
<proteinExistence type="predicted"/>
<dbReference type="RefSeq" id="WP_345415427.1">
    <property type="nucleotide sequence ID" value="NZ_BAABGT010000029.1"/>
</dbReference>
<sequence length="278" mass="29434">MRTVELSTGVHIAVQDVGAGPVVVLIAGFALTHELWDRQVRVLAEKGHRVVCVDLRGHGDSDAPLDGYDVAALADEVTAVLDAVDVRSCVLVGHSFGGLVAFRMAARSPRRVTRLVLVGSNGVAACRTENFPFGRPGPALLARVVEAEHAGRVPARRAALVASFATGPAPDAAVIDWLMSMSLQMPSWAAIACFRSLFTCDHVADLPSVTMPVVQVVGLADPVHSFKGAAWLQERLPDAHLVEIAASGHYPMLETPDEFDHVLLAALGHEAIEITPAG</sequence>
<evidence type="ECO:0000313" key="2">
    <source>
        <dbReference type="EMBL" id="GAA4544057.1"/>
    </source>
</evidence>